<protein>
    <submittedName>
        <fullName evidence="1">Uncharacterized protein</fullName>
    </submittedName>
</protein>
<organism evidence="1 2">
    <name type="scientific">Ruegeria intermedia</name>
    <dbReference type="NCBI Taxonomy" id="996115"/>
    <lineage>
        <taxon>Bacteria</taxon>
        <taxon>Pseudomonadati</taxon>
        <taxon>Pseudomonadota</taxon>
        <taxon>Alphaproteobacteria</taxon>
        <taxon>Rhodobacterales</taxon>
        <taxon>Roseobacteraceae</taxon>
        <taxon>Ruegeria</taxon>
    </lineage>
</organism>
<reference evidence="1 2" key="1">
    <citation type="submission" date="2016-11" db="EMBL/GenBank/DDBJ databases">
        <authorList>
            <person name="Varghese N."/>
            <person name="Submissions S."/>
        </authorList>
    </citation>
    <scope>NUCLEOTIDE SEQUENCE [LARGE SCALE GENOMIC DNA]</scope>
    <source>
        <strain evidence="1 2">DSM 29341</strain>
    </source>
</reference>
<proteinExistence type="predicted"/>
<evidence type="ECO:0000313" key="1">
    <source>
        <dbReference type="EMBL" id="SHF46012.1"/>
    </source>
</evidence>
<gene>
    <name evidence="1" type="ORF">SAMN05444279_1541</name>
</gene>
<evidence type="ECO:0000313" key="2">
    <source>
        <dbReference type="Proteomes" id="UP000325134"/>
    </source>
</evidence>
<dbReference type="EMBL" id="FQVK01000054">
    <property type="protein sequence ID" value="SHF46012.1"/>
    <property type="molecule type" value="Genomic_DNA"/>
</dbReference>
<dbReference type="Proteomes" id="UP000325134">
    <property type="component" value="Unassembled WGS sequence"/>
</dbReference>
<feature type="non-terminal residue" evidence="1">
    <location>
        <position position="25"/>
    </location>
</feature>
<sequence>MYDAGAKIEEVQDLNVIYDMKESLD</sequence>
<keyword evidence="2" id="KW-1185">Reference proteome</keyword>
<dbReference type="AlphaFoldDB" id="A0A1M5BUV7"/>
<name>A0A1M5BUV7_9RHOB</name>
<accession>A0A1M5BUV7</accession>